<dbReference type="OrthoDB" id="1907642at2"/>
<dbReference type="RefSeq" id="WP_107583787.1">
    <property type="nucleotide sequence ID" value="NZ_PZJJ01000004.1"/>
</dbReference>
<organism evidence="2 3">
    <name type="scientific">Alkalicoccus saliphilus</name>
    <dbReference type="NCBI Taxonomy" id="200989"/>
    <lineage>
        <taxon>Bacteria</taxon>
        <taxon>Bacillati</taxon>
        <taxon>Bacillota</taxon>
        <taxon>Bacilli</taxon>
        <taxon>Bacillales</taxon>
        <taxon>Bacillaceae</taxon>
        <taxon>Alkalicoccus</taxon>
    </lineage>
</organism>
<comment type="caution">
    <text evidence="2">The sequence shown here is derived from an EMBL/GenBank/DDBJ whole genome shotgun (WGS) entry which is preliminary data.</text>
</comment>
<keyword evidence="3" id="KW-1185">Reference proteome</keyword>
<reference evidence="2 3" key="1">
    <citation type="submission" date="2018-03" db="EMBL/GenBank/DDBJ databases">
        <title>Alkalicoccus saliphilus sp. nov., isolated from a mineral pool.</title>
        <authorList>
            <person name="Zhao B."/>
        </authorList>
    </citation>
    <scope>NUCLEOTIDE SEQUENCE [LARGE SCALE GENOMIC DNA]</scope>
    <source>
        <strain evidence="2 3">6AG</strain>
    </source>
</reference>
<sequence length="306" mass="35254">MQSFFSKTELNNLTMKGRESFVSSRKAKKEEEEPETETVSTELSFPPSWEVSGEEKEAFQKLHEQCEPMTSGQAAISGIHMKKTEAGDYAFLVFIRHTMEKKLKMNEVTLSIFDEQDEVLGRKTFQLEDFGEVPPNGSRPWEFLFSEKDLFTEQIPEEGWKLVFQLSPVSKTHSLELTKSWRKRLPQEQQRRLRKMVEKVGPPRPGQVNFLGLSAKMVKEREELHISLLIRNGGEKTINLEKLPLVVEDASGEVIANGIFTLDPKLQVKAHTSTPWNFVFPKSMIKKSEPDLSKWRAYPPKKKKNQ</sequence>
<evidence type="ECO:0000256" key="1">
    <source>
        <dbReference type="SAM" id="MobiDB-lite"/>
    </source>
</evidence>
<accession>A0A2T4U906</accession>
<evidence type="ECO:0000313" key="2">
    <source>
        <dbReference type="EMBL" id="PTL39865.1"/>
    </source>
</evidence>
<dbReference type="AlphaFoldDB" id="A0A2T4U906"/>
<dbReference type="InterPro" id="IPR030910">
    <property type="entry name" value="SLAP_dom"/>
</dbReference>
<dbReference type="Proteomes" id="UP000240509">
    <property type="component" value="Unassembled WGS sequence"/>
</dbReference>
<evidence type="ECO:0000313" key="3">
    <source>
        <dbReference type="Proteomes" id="UP000240509"/>
    </source>
</evidence>
<gene>
    <name evidence="2" type="ORF">C6Y45_04270</name>
</gene>
<proteinExistence type="predicted"/>
<dbReference type="InterPro" id="IPR030911">
    <property type="entry name" value="Sec_acc_SLAP"/>
</dbReference>
<name>A0A2T4U906_9BACI</name>
<dbReference type="NCBIfam" id="TIGR04398">
    <property type="entry name" value="SLAP_DUP"/>
    <property type="match status" value="2"/>
</dbReference>
<dbReference type="EMBL" id="PZJJ01000004">
    <property type="protein sequence ID" value="PTL39865.1"/>
    <property type="molecule type" value="Genomic_DNA"/>
</dbReference>
<protein>
    <submittedName>
        <fullName evidence="2">Accessory Sec system S-layer assembly protein</fullName>
    </submittedName>
</protein>
<dbReference type="NCBIfam" id="TIGR04399">
    <property type="entry name" value="acc_Sec_SLAP"/>
    <property type="match status" value="1"/>
</dbReference>
<feature type="region of interest" description="Disordered" evidence="1">
    <location>
        <begin position="16"/>
        <end position="42"/>
    </location>
</feature>